<dbReference type="Proteomes" id="UP001215280">
    <property type="component" value="Unassembled WGS sequence"/>
</dbReference>
<dbReference type="SUPFAM" id="SSF81383">
    <property type="entry name" value="F-box domain"/>
    <property type="match status" value="1"/>
</dbReference>
<dbReference type="Gene3D" id="3.80.10.10">
    <property type="entry name" value="Ribonuclease Inhibitor"/>
    <property type="match status" value="1"/>
</dbReference>
<dbReference type="EMBL" id="JARJLG010000040">
    <property type="protein sequence ID" value="KAJ7763656.1"/>
    <property type="molecule type" value="Genomic_DNA"/>
</dbReference>
<dbReference type="InterPro" id="IPR036047">
    <property type="entry name" value="F-box-like_dom_sf"/>
</dbReference>
<proteinExistence type="predicted"/>
<sequence>MAFLQSSLDKLTAECNSLDVHIQKHEHALSPLRRMPTEILSLIFTFTMPPHHPCAESGPWLVSAVCARWRTITLSQPLLWTVIDNSERRTSSFKLKIQLDRSRDLPLNVTFICEDVEICTKHEVEMLDILAQHSVRWETVTLSGPEAFYSGIRNQIQRQFPILLKLDISMFRRKIPASLDIFECAPKLQEVFVNRDYWAHPVSMTLPSQLSRYGGCNTWNGHLATLSSCSHLVDCTLDMGNDKEFTHTGAPILLPHLLRLFLSHHGFLTCIETPALVELYCDYDLNSTHHDLPSFFRRLACKLETLIMTSGFGDDVSDLPNPDFNRLADILRAAPSMKCFGFISTPSLPAASVGEFLRSARVAPALESLALSLGGENVLYDLVEAVETTDWESGRLRSFTLSSPQCLPSSDTAYRMEALRGRGMDILVVSTYYGLYEKMVPQTLRIER</sequence>
<protein>
    <recommendedName>
        <fullName evidence="3">F-box domain-containing protein</fullName>
    </recommendedName>
</protein>
<keyword evidence="2" id="KW-1185">Reference proteome</keyword>
<dbReference type="InterPro" id="IPR032675">
    <property type="entry name" value="LRR_dom_sf"/>
</dbReference>
<comment type="caution">
    <text evidence="1">The sequence shown here is derived from an EMBL/GenBank/DDBJ whole genome shotgun (WGS) entry which is preliminary data.</text>
</comment>
<dbReference type="AlphaFoldDB" id="A0AAD7NJG2"/>
<name>A0AAD7NJG2_9AGAR</name>
<gene>
    <name evidence="1" type="ORF">DFH07DRAFT_812680</name>
</gene>
<evidence type="ECO:0000313" key="1">
    <source>
        <dbReference type="EMBL" id="KAJ7763656.1"/>
    </source>
</evidence>
<evidence type="ECO:0008006" key="3">
    <source>
        <dbReference type="Google" id="ProtNLM"/>
    </source>
</evidence>
<evidence type="ECO:0000313" key="2">
    <source>
        <dbReference type="Proteomes" id="UP001215280"/>
    </source>
</evidence>
<organism evidence="1 2">
    <name type="scientific">Mycena maculata</name>
    <dbReference type="NCBI Taxonomy" id="230809"/>
    <lineage>
        <taxon>Eukaryota</taxon>
        <taxon>Fungi</taxon>
        <taxon>Dikarya</taxon>
        <taxon>Basidiomycota</taxon>
        <taxon>Agaricomycotina</taxon>
        <taxon>Agaricomycetes</taxon>
        <taxon>Agaricomycetidae</taxon>
        <taxon>Agaricales</taxon>
        <taxon>Marasmiineae</taxon>
        <taxon>Mycenaceae</taxon>
        <taxon>Mycena</taxon>
    </lineage>
</organism>
<accession>A0AAD7NJG2</accession>
<reference evidence="1" key="1">
    <citation type="submission" date="2023-03" db="EMBL/GenBank/DDBJ databases">
        <title>Massive genome expansion in bonnet fungi (Mycena s.s.) driven by repeated elements and novel gene families across ecological guilds.</title>
        <authorList>
            <consortium name="Lawrence Berkeley National Laboratory"/>
            <person name="Harder C.B."/>
            <person name="Miyauchi S."/>
            <person name="Viragh M."/>
            <person name="Kuo A."/>
            <person name="Thoen E."/>
            <person name="Andreopoulos B."/>
            <person name="Lu D."/>
            <person name="Skrede I."/>
            <person name="Drula E."/>
            <person name="Henrissat B."/>
            <person name="Morin E."/>
            <person name="Kohler A."/>
            <person name="Barry K."/>
            <person name="LaButti K."/>
            <person name="Morin E."/>
            <person name="Salamov A."/>
            <person name="Lipzen A."/>
            <person name="Mereny Z."/>
            <person name="Hegedus B."/>
            <person name="Baldrian P."/>
            <person name="Stursova M."/>
            <person name="Weitz H."/>
            <person name="Taylor A."/>
            <person name="Grigoriev I.V."/>
            <person name="Nagy L.G."/>
            <person name="Martin F."/>
            <person name="Kauserud H."/>
        </authorList>
    </citation>
    <scope>NUCLEOTIDE SEQUENCE</scope>
    <source>
        <strain evidence="1">CBHHK188m</strain>
    </source>
</reference>